<evidence type="ECO:0000313" key="3">
    <source>
        <dbReference type="Proteomes" id="UP000316921"/>
    </source>
</evidence>
<dbReference type="InterPro" id="IPR002321">
    <property type="entry name" value="Cyt_c_II"/>
</dbReference>
<dbReference type="InterPro" id="IPR029021">
    <property type="entry name" value="Prot-tyrosine_phosphatase-like"/>
</dbReference>
<dbReference type="GO" id="GO:0009055">
    <property type="term" value="F:electron transfer activity"/>
    <property type="evidence" value="ECO:0007669"/>
    <property type="project" value="InterPro"/>
</dbReference>
<feature type="signal peptide" evidence="1">
    <location>
        <begin position="1"/>
        <end position="21"/>
    </location>
</feature>
<dbReference type="AlphaFoldDB" id="A0A518BQY4"/>
<proteinExistence type="predicted"/>
<keyword evidence="1" id="KW-0732">Signal</keyword>
<evidence type="ECO:0000256" key="1">
    <source>
        <dbReference type="SAM" id="SignalP"/>
    </source>
</evidence>
<sequence length="348" mass="37560" precursor="true">MATLRTTSPLLLSLLAVVACSTVQPSRDGSAEDGSSPASERVVRAVAAPLPQLEGSAFEVAGRATLPAAEPESHPDLHNVFELSENIISGSEPEGEGAFQLLQEKGVRTILSVDGKEPEAELAAKYGMTYVHVPIRYNGITDEDLAKITKTFREKEGPFYVHCFHGKHRGPAAAEIGRLVLDGIDRETALGEMRQWCGTSESYEGLYRTVALADLPSESQTRAMDWDFPSASPLDGVAGAMVRITRSHDLLKALSKNDWRAPDHHPDANALNEAEQLAVLLQRTTELDETAAEPADFRAMMAASAEAAAQLRDDLRAMNAGELTHEQASASLKVVANSCTACHEVYRN</sequence>
<gene>
    <name evidence="2" type="ORF">Pla133_45080</name>
</gene>
<dbReference type="SUPFAM" id="SSF47175">
    <property type="entry name" value="Cytochromes"/>
    <property type="match status" value="1"/>
</dbReference>
<evidence type="ECO:0000313" key="2">
    <source>
        <dbReference type="EMBL" id="QDU69389.1"/>
    </source>
</evidence>
<organism evidence="2 3">
    <name type="scientific">Engelhardtia mirabilis</name>
    <dbReference type="NCBI Taxonomy" id="2528011"/>
    <lineage>
        <taxon>Bacteria</taxon>
        <taxon>Pseudomonadati</taxon>
        <taxon>Planctomycetota</taxon>
        <taxon>Planctomycetia</taxon>
        <taxon>Planctomycetia incertae sedis</taxon>
        <taxon>Engelhardtia</taxon>
    </lineage>
</organism>
<evidence type="ECO:0008006" key="4">
    <source>
        <dbReference type="Google" id="ProtNLM"/>
    </source>
</evidence>
<dbReference type="InterPro" id="IPR010980">
    <property type="entry name" value="Cyt_c/b562"/>
</dbReference>
<dbReference type="Proteomes" id="UP000316921">
    <property type="component" value="Chromosome"/>
</dbReference>
<dbReference type="KEGG" id="pbap:Pla133_45080"/>
<keyword evidence="3" id="KW-1185">Reference proteome</keyword>
<name>A0A518BQY4_9BACT</name>
<dbReference type="RefSeq" id="WP_145069238.1">
    <property type="nucleotide sequence ID" value="NZ_CP036287.1"/>
</dbReference>
<feature type="chain" id="PRO_5021761840" description="Cytochrome C" evidence="1">
    <location>
        <begin position="22"/>
        <end position="348"/>
    </location>
</feature>
<dbReference type="Gene3D" id="1.20.120.10">
    <property type="entry name" value="Cytochrome c/b562"/>
    <property type="match status" value="1"/>
</dbReference>
<protein>
    <recommendedName>
        <fullName evidence="4">Cytochrome C</fullName>
    </recommendedName>
</protein>
<dbReference type="GO" id="GO:0020037">
    <property type="term" value="F:heme binding"/>
    <property type="evidence" value="ECO:0007669"/>
    <property type="project" value="InterPro"/>
</dbReference>
<reference evidence="2 3" key="1">
    <citation type="submission" date="2019-02" db="EMBL/GenBank/DDBJ databases">
        <title>Deep-cultivation of Planctomycetes and their phenomic and genomic characterization uncovers novel biology.</title>
        <authorList>
            <person name="Wiegand S."/>
            <person name="Jogler M."/>
            <person name="Boedeker C."/>
            <person name="Pinto D."/>
            <person name="Vollmers J."/>
            <person name="Rivas-Marin E."/>
            <person name="Kohn T."/>
            <person name="Peeters S.H."/>
            <person name="Heuer A."/>
            <person name="Rast P."/>
            <person name="Oberbeckmann S."/>
            <person name="Bunk B."/>
            <person name="Jeske O."/>
            <person name="Meyerdierks A."/>
            <person name="Storesund J.E."/>
            <person name="Kallscheuer N."/>
            <person name="Luecker S."/>
            <person name="Lage O.M."/>
            <person name="Pohl T."/>
            <person name="Merkel B.J."/>
            <person name="Hornburger P."/>
            <person name="Mueller R.-W."/>
            <person name="Bruemmer F."/>
            <person name="Labrenz M."/>
            <person name="Spormann A.M."/>
            <person name="Op den Camp H."/>
            <person name="Overmann J."/>
            <person name="Amann R."/>
            <person name="Jetten M.S.M."/>
            <person name="Mascher T."/>
            <person name="Medema M.H."/>
            <person name="Devos D.P."/>
            <person name="Kaster A.-K."/>
            <person name="Ovreas L."/>
            <person name="Rohde M."/>
            <person name="Galperin M.Y."/>
            <person name="Jogler C."/>
        </authorList>
    </citation>
    <scope>NUCLEOTIDE SEQUENCE [LARGE SCALE GENOMIC DNA]</scope>
    <source>
        <strain evidence="2 3">Pla133</strain>
    </source>
</reference>
<dbReference type="GO" id="GO:0022900">
    <property type="term" value="P:electron transport chain"/>
    <property type="evidence" value="ECO:0007669"/>
    <property type="project" value="InterPro"/>
</dbReference>
<dbReference type="EMBL" id="CP036287">
    <property type="protein sequence ID" value="QDU69389.1"/>
    <property type="molecule type" value="Genomic_DNA"/>
</dbReference>
<dbReference type="SUPFAM" id="SSF52799">
    <property type="entry name" value="(Phosphotyrosine protein) phosphatases II"/>
    <property type="match status" value="1"/>
</dbReference>
<dbReference type="GO" id="GO:0005506">
    <property type="term" value="F:iron ion binding"/>
    <property type="evidence" value="ECO:0007669"/>
    <property type="project" value="InterPro"/>
</dbReference>
<dbReference type="PROSITE" id="PS51009">
    <property type="entry name" value="CYTCII"/>
    <property type="match status" value="1"/>
</dbReference>
<dbReference type="Gene3D" id="3.90.190.10">
    <property type="entry name" value="Protein tyrosine phosphatase superfamily"/>
    <property type="match status" value="1"/>
</dbReference>
<accession>A0A518BQY4</accession>
<dbReference type="PROSITE" id="PS51257">
    <property type="entry name" value="PROKAR_LIPOPROTEIN"/>
    <property type="match status" value="1"/>
</dbReference>